<organism evidence="3">
    <name type="scientific">Amanita pseudoporphyria</name>
    <dbReference type="NCBI Taxonomy" id="67725"/>
    <lineage>
        <taxon>Eukaryota</taxon>
        <taxon>Fungi</taxon>
        <taxon>Dikarya</taxon>
        <taxon>Basidiomycota</taxon>
        <taxon>Agaricomycotina</taxon>
        <taxon>Agaricomycetes</taxon>
        <taxon>Agaricomycetidae</taxon>
        <taxon>Agaricales</taxon>
        <taxon>Pluteineae</taxon>
        <taxon>Amanitaceae</taxon>
        <taxon>Amanita</taxon>
    </lineage>
</organism>
<gene>
    <name evidence="3" type="primary">orf349</name>
</gene>
<feature type="region of interest" description="Disordered" evidence="1">
    <location>
        <begin position="103"/>
        <end position="163"/>
    </location>
</feature>
<evidence type="ECO:0000313" key="3">
    <source>
        <dbReference type="EMBL" id="QFZ98519.1"/>
    </source>
</evidence>
<protein>
    <submittedName>
        <fullName evidence="3">Uncharacterized protein</fullName>
    </submittedName>
</protein>
<feature type="transmembrane region" description="Helical" evidence="2">
    <location>
        <begin position="47"/>
        <end position="73"/>
    </location>
</feature>
<evidence type="ECO:0000256" key="1">
    <source>
        <dbReference type="SAM" id="MobiDB-lite"/>
    </source>
</evidence>
<accession>A0A5Q0N2U2</accession>
<dbReference type="RefSeq" id="YP_009710570.1">
    <property type="nucleotide sequence ID" value="NC_045194.1"/>
</dbReference>
<keyword evidence="2" id="KW-1133">Transmembrane helix</keyword>
<name>A0A5Q0N2U2_9AGAR</name>
<dbReference type="GeneID" id="42437583"/>
<feature type="transmembrane region" description="Helical" evidence="2">
    <location>
        <begin position="14"/>
        <end position="35"/>
    </location>
</feature>
<geneLocation type="mitochondrion" evidence="3"/>
<keyword evidence="2" id="KW-0472">Membrane</keyword>
<dbReference type="AlphaFoldDB" id="A0A5Q0N2U2"/>
<keyword evidence="3" id="KW-0496">Mitochondrion</keyword>
<proteinExistence type="predicted"/>
<reference evidence="3" key="1">
    <citation type="journal article" name="Front. Microbiol.">
        <title>Comparative Mitogenome Analysis Reveals Mitochondrial Genome Differentiation in Ectomycorrhizal and Asymbiotic Amanita Species.</title>
        <authorList>
            <person name="Li Q."/>
            <person name="He X."/>
            <person name="Ren Y."/>
            <person name="Xiong C."/>
            <person name="Jin X."/>
            <person name="Peng L."/>
            <person name="Huang W."/>
        </authorList>
    </citation>
    <scope>NUCLEOTIDE SEQUENCE</scope>
</reference>
<feature type="transmembrane region" description="Helical" evidence="2">
    <location>
        <begin position="309"/>
        <end position="332"/>
    </location>
</feature>
<evidence type="ECO:0000256" key="2">
    <source>
        <dbReference type="SAM" id="Phobius"/>
    </source>
</evidence>
<sequence>MITLILKTLAQFSFWYYIGIHLYTNIERGNLGLYLQNKLYLTQKISFINLTLLIFCIYMTIALTSHLSIILLLDTYLIPHTDPSHMIYHFLGTDTESTITENVNSTNVNSSSNNTATTAQTDSSSAGTEPVNNKNTTGPTNTSTTTSTSGASQSKESFSQSSHGDYAGRVRDGILMATALSSASRVAKHVPSIAGKTATLAGGVALGTMAIGAANITGNLTQNVGKDKSFLPIETAMKEMLNLTGNDFLDLLKYIQAFEVLALFFSLLVLYYLILSNLNVDKIEIFLLKFFPKFLVQFYIKNLNYLKIYGFYLVISFLILIICATFLSIHYLDFIIENYDGLIEYYKNK</sequence>
<keyword evidence="2" id="KW-0812">Transmembrane</keyword>
<feature type="compositionally biased region" description="Low complexity" evidence="1">
    <location>
        <begin position="103"/>
        <end position="125"/>
    </location>
</feature>
<dbReference type="EMBL" id="MK993554">
    <property type="protein sequence ID" value="QFZ98519.1"/>
    <property type="molecule type" value="Genomic_DNA"/>
</dbReference>
<feature type="compositionally biased region" description="Low complexity" evidence="1">
    <location>
        <begin position="132"/>
        <end position="162"/>
    </location>
</feature>
<feature type="transmembrane region" description="Helical" evidence="2">
    <location>
        <begin position="254"/>
        <end position="274"/>
    </location>
</feature>